<protein>
    <submittedName>
        <fullName evidence="2">Uncharacterized protein</fullName>
    </submittedName>
</protein>
<feature type="chain" id="PRO_5038480806" evidence="1">
    <location>
        <begin position="20"/>
        <end position="153"/>
    </location>
</feature>
<evidence type="ECO:0000256" key="1">
    <source>
        <dbReference type="SAM" id="SignalP"/>
    </source>
</evidence>
<reference evidence="2" key="1">
    <citation type="submission" date="2021-01" db="EMBL/GenBank/DDBJ databases">
        <title>Whole genome shotgun sequence of Demequina activiva NBRC 110675.</title>
        <authorList>
            <person name="Komaki H."/>
            <person name="Tamura T."/>
        </authorList>
    </citation>
    <scope>NUCLEOTIDE SEQUENCE</scope>
    <source>
        <strain evidence="2">NBRC 110675</strain>
    </source>
</reference>
<feature type="signal peptide" evidence="1">
    <location>
        <begin position="1"/>
        <end position="19"/>
    </location>
</feature>
<accession>A0A919Q146</accession>
<sequence>MRAAAACAATAMLWLGGCAAGSSPTEPVEWDQELDLGVPGETVAVTEDVEFYPACGNETLNHDGTTWYPFTPANGEDFTVPSARATDGLGDLPTVGWSRASAVRALPAVVAPGPGDDTGTLVEFEGGFAHWVSDNGLLETWLTTTTISYSFLC</sequence>
<proteinExistence type="predicted"/>
<dbReference type="PROSITE" id="PS51257">
    <property type="entry name" value="PROKAR_LIPOPROTEIN"/>
    <property type="match status" value="1"/>
</dbReference>
<comment type="caution">
    <text evidence="2">The sequence shown here is derived from an EMBL/GenBank/DDBJ whole genome shotgun (WGS) entry which is preliminary data.</text>
</comment>
<organism evidence="2 3">
    <name type="scientific">Demequina activiva</name>
    <dbReference type="NCBI Taxonomy" id="1582364"/>
    <lineage>
        <taxon>Bacteria</taxon>
        <taxon>Bacillati</taxon>
        <taxon>Actinomycetota</taxon>
        <taxon>Actinomycetes</taxon>
        <taxon>Micrococcales</taxon>
        <taxon>Demequinaceae</taxon>
        <taxon>Demequina</taxon>
    </lineage>
</organism>
<gene>
    <name evidence="2" type="ORF">Dac01nite_07380</name>
</gene>
<dbReference type="AlphaFoldDB" id="A0A919Q146"/>
<keyword evidence="3" id="KW-1185">Reference proteome</keyword>
<name>A0A919Q146_9MICO</name>
<dbReference type="EMBL" id="BONR01000001">
    <property type="protein sequence ID" value="GIG53986.1"/>
    <property type="molecule type" value="Genomic_DNA"/>
</dbReference>
<evidence type="ECO:0000313" key="2">
    <source>
        <dbReference type="EMBL" id="GIG53986.1"/>
    </source>
</evidence>
<dbReference type="Proteomes" id="UP000652354">
    <property type="component" value="Unassembled WGS sequence"/>
</dbReference>
<keyword evidence="1" id="KW-0732">Signal</keyword>
<evidence type="ECO:0000313" key="3">
    <source>
        <dbReference type="Proteomes" id="UP000652354"/>
    </source>
</evidence>